<evidence type="ECO:0000313" key="9">
    <source>
        <dbReference type="Proteomes" id="UP001567538"/>
    </source>
</evidence>
<dbReference type="InterPro" id="IPR050352">
    <property type="entry name" value="ABCG_transporters"/>
</dbReference>
<keyword evidence="2" id="KW-0813">Transport</keyword>
<evidence type="ECO:0000256" key="4">
    <source>
        <dbReference type="ARBA" id="ARBA00022989"/>
    </source>
</evidence>
<evidence type="ECO:0000256" key="2">
    <source>
        <dbReference type="ARBA" id="ARBA00022448"/>
    </source>
</evidence>
<accession>A0ABD1FPS1</accession>
<keyword evidence="9" id="KW-1185">Reference proteome</keyword>
<keyword evidence="4" id="KW-1133">Transmembrane helix</keyword>
<protein>
    <submittedName>
        <fullName evidence="8">ABC transporter G member 27</fullName>
    </submittedName>
</protein>
<evidence type="ECO:0000259" key="7">
    <source>
        <dbReference type="Pfam" id="PF19055"/>
    </source>
</evidence>
<dbReference type="Gene3D" id="3.40.50.300">
    <property type="entry name" value="P-loop containing nucleotide triphosphate hydrolases"/>
    <property type="match status" value="1"/>
</dbReference>
<dbReference type="InterPro" id="IPR003439">
    <property type="entry name" value="ABC_transporter-like_ATP-bd"/>
</dbReference>
<gene>
    <name evidence="8" type="primary">ABCG27</name>
    <name evidence="8" type="ORF">AAHA92_33387</name>
</gene>
<dbReference type="EMBL" id="JBEAFC010000014">
    <property type="protein sequence ID" value="KAL1533510.1"/>
    <property type="molecule type" value="Genomic_DNA"/>
</dbReference>
<feature type="domain" description="ABC transporter family G" evidence="7">
    <location>
        <begin position="68"/>
        <end position="106"/>
    </location>
</feature>
<comment type="caution">
    <text evidence="8">The sequence shown here is derived from an EMBL/GenBank/DDBJ whole genome shotgun (WGS) entry which is preliminary data.</text>
</comment>
<dbReference type="SUPFAM" id="SSF52540">
    <property type="entry name" value="P-loop containing nucleoside triphosphate hydrolases"/>
    <property type="match status" value="1"/>
</dbReference>
<dbReference type="InterPro" id="IPR043926">
    <property type="entry name" value="ABCG_dom"/>
</dbReference>
<evidence type="ECO:0000256" key="3">
    <source>
        <dbReference type="ARBA" id="ARBA00022692"/>
    </source>
</evidence>
<proteinExistence type="predicted"/>
<reference evidence="8 9" key="1">
    <citation type="submission" date="2024-06" db="EMBL/GenBank/DDBJ databases">
        <title>A chromosome level genome sequence of Diviner's sage (Salvia divinorum).</title>
        <authorList>
            <person name="Ford S.A."/>
            <person name="Ro D.-K."/>
            <person name="Ness R.W."/>
            <person name="Phillips M.A."/>
        </authorList>
    </citation>
    <scope>NUCLEOTIDE SEQUENCE [LARGE SCALE GENOMIC DNA]</scope>
    <source>
        <strain evidence="8">SAF-2024a</strain>
        <tissue evidence="8">Leaf</tissue>
    </source>
</reference>
<dbReference type="PANTHER" id="PTHR48041">
    <property type="entry name" value="ABC TRANSPORTER G FAMILY MEMBER 28"/>
    <property type="match status" value="1"/>
</dbReference>
<keyword evidence="5" id="KW-0472">Membrane</keyword>
<dbReference type="Pfam" id="PF19055">
    <property type="entry name" value="ABC2_membrane_7"/>
    <property type="match status" value="1"/>
</dbReference>
<evidence type="ECO:0000313" key="8">
    <source>
        <dbReference type="EMBL" id="KAL1533510.1"/>
    </source>
</evidence>
<dbReference type="Pfam" id="PF00005">
    <property type="entry name" value="ABC_tran"/>
    <property type="match status" value="1"/>
</dbReference>
<dbReference type="AlphaFoldDB" id="A0ABD1FPS1"/>
<keyword evidence="3" id="KW-0812">Transmembrane</keyword>
<evidence type="ECO:0000256" key="1">
    <source>
        <dbReference type="ARBA" id="ARBA00004141"/>
    </source>
</evidence>
<name>A0ABD1FPS1_SALDI</name>
<sequence>MVGENKFVRGVSGGEKKRVCIGNEILLNPSLLFLDEPTSGLDSTTALHIVQMLQDIAQGGKTVVTTIHQPSSRLFSIFDKLILLSNGCSLYFGKTSDAMRYFSSIG</sequence>
<evidence type="ECO:0000256" key="5">
    <source>
        <dbReference type="ARBA" id="ARBA00023136"/>
    </source>
</evidence>
<feature type="domain" description="ABC transporter" evidence="6">
    <location>
        <begin position="9"/>
        <end position="39"/>
    </location>
</feature>
<comment type="subcellular location">
    <subcellularLocation>
        <location evidence="1">Membrane</location>
        <topology evidence="1">Multi-pass membrane protein</topology>
    </subcellularLocation>
</comment>
<organism evidence="8 9">
    <name type="scientific">Salvia divinorum</name>
    <name type="common">Maria pastora</name>
    <name type="synonym">Diviner's sage</name>
    <dbReference type="NCBI Taxonomy" id="28513"/>
    <lineage>
        <taxon>Eukaryota</taxon>
        <taxon>Viridiplantae</taxon>
        <taxon>Streptophyta</taxon>
        <taxon>Embryophyta</taxon>
        <taxon>Tracheophyta</taxon>
        <taxon>Spermatophyta</taxon>
        <taxon>Magnoliopsida</taxon>
        <taxon>eudicotyledons</taxon>
        <taxon>Gunneridae</taxon>
        <taxon>Pentapetalae</taxon>
        <taxon>asterids</taxon>
        <taxon>lamiids</taxon>
        <taxon>Lamiales</taxon>
        <taxon>Lamiaceae</taxon>
        <taxon>Nepetoideae</taxon>
        <taxon>Mentheae</taxon>
        <taxon>Salviinae</taxon>
        <taxon>Salvia</taxon>
        <taxon>Salvia subgen. Calosphace</taxon>
    </lineage>
</organism>
<dbReference type="InterPro" id="IPR027417">
    <property type="entry name" value="P-loop_NTPase"/>
</dbReference>
<dbReference type="PANTHER" id="PTHR48041:SF66">
    <property type="entry name" value="ABC TRANSPORTER G FAMILY MEMBER 22-LIKE ISOFORM X1"/>
    <property type="match status" value="1"/>
</dbReference>
<evidence type="ECO:0000259" key="6">
    <source>
        <dbReference type="Pfam" id="PF00005"/>
    </source>
</evidence>
<dbReference type="GO" id="GO:0016020">
    <property type="term" value="C:membrane"/>
    <property type="evidence" value="ECO:0007669"/>
    <property type="project" value="UniProtKB-SubCell"/>
</dbReference>
<dbReference type="Proteomes" id="UP001567538">
    <property type="component" value="Unassembled WGS sequence"/>
</dbReference>